<evidence type="ECO:0000256" key="6">
    <source>
        <dbReference type="ARBA" id="ARBA00023136"/>
    </source>
</evidence>
<dbReference type="SUPFAM" id="SSF103481">
    <property type="entry name" value="Multidrug resistance efflux transporter EmrE"/>
    <property type="match status" value="1"/>
</dbReference>
<dbReference type="GO" id="GO:0015165">
    <property type="term" value="F:pyrimidine nucleotide-sugar transmembrane transporter activity"/>
    <property type="evidence" value="ECO:0007669"/>
    <property type="project" value="InterPro"/>
</dbReference>
<dbReference type="PIRSF" id="PIRSF005799">
    <property type="entry name" value="UDP-gal_transpt"/>
    <property type="match status" value="1"/>
</dbReference>
<gene>
    <name evidence="8" type="ORF">O3P69_017209</name>
</gene>
<feature type="transmembrane region" description="Helical" evidence="7">
    <location>
        <begin position="99"/>
        <end position="117"/>
    </location>
</feature>
<dbReference type="NCBIfam" id="TIGR00803">
    <property type="entry name" value="nst"/>
    <property type="match status" value="2"/>
</dbReference>
<comment type="subcellular location">
    <subcellularLocation>
        <location evidence="1">Membrane</location>
        <topology evidence="1">Multi-pass membrane protein</topology>
    </subcellularLocation>
</comment>
<dbReference type="EMBL" id="JARAKH010000024">
    <property type="protein sequence ID" value="KAK8391468.1"/>
    <property type="molecule type" value="Genomic_DNA"/>
</dbReference>
<name>A0AAW0TUJ0_SCYPA</name>
<dbReference type="Proteomes" id="UP001487740">
    <property type="component" value="Unassembled WGS sequence"/>
</dbReference>
<evidence type="ECO:0008006" key="10">
    <source>
        <dbReference type="Google" id="ProtNLM"/>
    </source>
</evidence>
<dbReference type="Pfam" id="PF04142">
    <property type="entry name" value="Nuc_sug_transp"/>
    <property type="match status" value="1"/>
</dbReference>
<dbReference type="EMBL" id="JARAKH010000024">
    <property type="protein sequence ID" value="KAK8391467.1"/>
    <property type="molecule type" value="Genomic_DNA"/>
</dbReference>
<evidence type="ECO:0000313" key="9">
    <source>
        <dbReference type="Proteomes" id="UP001487740"/>
    </source>
</evidence>
<evidence type="ECO:0000256" key="4">
    <source>
        <dbReference type="ARBA" id="ARBA00022692"/>
    </source>
</evidence>
<accession>A0AAW0TUJ0</accession>
<protein>
    <recommendedName>
        <fullName evidence="10">UDP-N-acetylglucosamine transporter</fullName>
    </recommendedName>
</protein>
<feature type="transmembrane region" description="Helical" evidence="7">
    <location>
        <begin position="59"/>
        <end position="79"/>
    </location>
</feature>
<comment type="similarity">
    <text evidence="2">Belongs to the nucleotide-sugar transporter family. SLC35A subfamily.</text>
</comment>
<feature type="transmembrane region" description="Helical" evidence="7">
    <location>
        <begin position="360"/>
        <end position="379"/>
    </location>
</feature>
<dbReference type="PANTHER" id="PTHR10231">
    <property type="entry name" value="NUCLEOTIDE-SUGAR TRANSMEMBRANE TRANSPORTER"/>
    <property type="match status" value="1"/>
</dbReference>
<evidence type="ECO:0000256" key="2">
    <source>
        <dbReference type="ARBA" id="ARBA00009976"/>
    </source>
</evidence>
<keyword evidence="4 7" id="KW-0812">Transmembrane</keyword>
<keyword evidence="5 7" id="KW-1133">Transmembrane helix</keyword>
<sequence length="413" mass="45054">MSEVDSRRGPGMEVPGEKRWLRNHLLSLKTLSLVVLSVQTSTMVLLLRYSRTTSTHQPYIITTAVLMSELLKLALSLCFLHLDSGKIMRVTLKRLYEDVLLNAWETLKLAIPAFLYVVQNNLLFIALSNLDAATYQVTYQLKILTTAIFSWVMLGKRLAPIHWLSLCLLMLGVSLVQVDGGNANRSTSKILPEVEAMEGADPSLLGGAEGGEAGEGGGEVHPPDAHNAAHPNTEVRRLLGILAVFVSCISSGFSGVYFERLVKKGKQTSLIIRNIQLGVFSIAFAVMAVSGDSRAIRENGFFQGYSLATWLVVLIQAFGGLMVSVTMKYADNILKGFATSLSIVMSSLVSWLALGDAAPTIQFVIGASIVISSTFLYGVTPQRESEIRESTHHAPSASPHKVLPRKKNLREIV</sequence>
<reference evidence="8 9" key="1">
    <citation type="submission" date="2023-03" db="EMBL/GenBank/DDBJ databases">
        <title>High-quality genome of Scylla paramamosain provides insights in environmental adaptation.</title>
        <authorList>
            <person name="Zhang L."/>
        </authorList>
    </citation>
    <scope>NUCLEOTIDE SEQUENCE [LARGE SCALE GENOMIC DNA]</scope>
    <source>
        <strain evidence="8">LZ_2023a</strain>
        <tissue evidence="8">Muscle</tissue>
    </source>
</reference>
<evidence type="ECO:0000256" key="5">
    <source>
        <dbReference type="ARBA" id="ARBA00022989"/>
    </source>
</evidence>
<keyword evidence="3" id="KW-0813">Transport</keyword>
<comment type="caution">
    <text evidence="8">The sequence shown here is derived from an EMBL/GenBank/DDBJ whole genome shotgun (WGS) entry which is preliminary data.</text>
</comment>
<keyword evidence="3" id="KW-0762">Sugar transport</keyword>
<dbReference type="AlphaFoldDB" id="A0AAW0TUJ0"/>
<keyword evidence="9" id="KW-1185">Reference proteome</keyword>
<evidence type="ECO:0000313" key="8">
    <source>
        <dbReference type="EMBL" id="KAK8391468.1"/>
    </source>
</evidence>
<dbReference type="InterPro" id="IPR007271">
    <property type="entry name" value="Nuc_sug_transpt"/>
</dbReference>
<feature type="transmembrane region" description="Helical" evidence="7">
    <location>
        <begin position="302"/>
        <end position="325"/>
    </location>
</feature>
<proteinExistence type="inferred from homology"/>
<feature type="transmembrane region" description="Helical" evidence="7">
    <location>
        <begin position="26"/>
        <end position="47"/>
    </location>
</feature>
<evidence type="ECO:0000256" key="1">
    <source>
        <dbReference type="ARBA" id="ARBA00004141"/>
    </source>
</evidence>
<keyword evidence="6 7" id="KW-0472">Membrane</keyword>
<dbReference type="GO" id="GO:0000139">
    <property type="term" value="C:Golgi membrane"/>
    <property type="evidence" value="ECO:0007669"/>
    <property type="project" value="InterPro"/>
</dbReference>
<feature type="transmembrane region" description="Helical" evidence="7">
    <location>
        <begin position="238"/>
        <end position="258"/>
    </location>
</feature>
<feature type="transmembrane region" description="Helical" evidence="7">
    <location>
        <begin position="161"/>
        <end position="178"/>
    </location>
</feature>
<feature type="transmembrane region" description="Helical" evidence="7">
    <location>
        <begin position="137"/>
        <end position="154"/>
    </location>
</feature>
<dbReference type="InterPro" id="IPR037185">
    <property type="entry name" value="EmrE-like"/>
</dbReference>
<evidence type="ECO:0000256" key="7">
    <source>
        <dbReference type="SAM" id="Phobius"/>
    </source>
</evidence>
<organism evidence="8 9">
    <name type="scientific">Scylla paramamosain</name>
    <name type="common">Mud crab</name>
    <dbReference type="NCBI Taxonomy" id="85552"/>
    <lineage>
        <taxon>Eukaryota</taxon>
        <taxon>Metazoa</taxon>
        <taxon>Ecdysozoa</taxon>
        <taxon>Arthropoda</taxon>
        <taxon>Crustacea</taxon>
        <taxon>Multicrustacea</taxon>
        <taxon>Malacostraca</taxon>
        <taxon>Eumalacostraca</taxon>
        <taxon>Eucarida</taxon>
        <taxon>Decapoda</taxon>
        <taxon>Pleocyemata</taxon>
        <taxon>Brachyura</taxon>
        <taxon>Eubrachyura</taxon>
        <taxon>Portunoidea</taxon>
        <taxon>Portunidae</taxon>
        <taxon>Portuninae</taxon>
        <taxon>Scylla</taxon>
    </lineage>
</organism>
<feature type="transmembrane region" description="Helical" evidence="7">
    <location>
        <begin position="337"/>
        <end position="354"/>
    </location>
</feature>
<feature type="transmembrane region" description="Helical" evidence="7">
    <location>
        <begin position="270"/>
        <end position="290"/>
    </location>
</feature>
<evidence type="ECO:0000256" key="3">
    <source>
        <dbReference type="ARBA" id="ARBA00022597"/>
    </source>
</evidence>
<dbReference type="Gene3D" id="1.10.3730.20">
    <property type="match status" value="1"/>
</dbReference>